<organism evidence="3 4">
    <name type="scientific">Biomphalaria pfeifferi</name>
    <name type="common">Bloodfluke planorb</name>
    <name type="synonym">Freshwater snail</name>
    <dbReference type="NCBI Taxonomy" id="112525"/>
    <lineage>
        <taxon>Eukaryota</taxon>
        <taxon>Metazoa</taxon>
        <taxon>Spiralia</taxon>
        <taxon>Lophotrochozoa</taxon>
        <taxon>Mollusca</taxon>
        <taxon>Gastropoda</taxon>
        <taxon>Heterobranchia</taxon>
        <taxon>Euthyneura</taxon>
        <taxon>Panpulmonata</taxon>
        <taxon>Hygrophila</taxon>
        <taxon>Lymnaeoidea</taxon>
        <taxon>Planorbidae</taxon>
        <taxon>Biomphalaria</taxon>
    </lineage>
</organism>
<reference evidence="3" key="2">
    <citation type="submission" date="2023-04" db="EMBL/GenBank/DDBJ databases">
        <authorList>
            <person name="Bu L."/>
            <person name="Lu L."/>
            <person name="Laidemitt M.R."/>
            <person name="Zhang S.M."/>
            <person name="Mutuku M."/>
            <person name="Mkoji G."/>
            <person name="Steinauer M."/>
            <person name="Loker E.S."/>
        </authorList>
    </citation>
    <scope>NUCLEOTIDE SEQUENCE</scope>
    <source>
        <strain evidence="3">KasaAsao</strain>
        <tissue evidence="3">Whole Snail</tissue>
    </source>
</reference>
<feature type="region of interest" description="Disordered" evidence="1">
    <location>
        <begin position="127"/>
        <end position="266"/>
    </location>
</feature>
<dbReference type="PANTHER" id="PTHR13336">
    <property type="entry name" value="OVARIAN CARCINOMA IMMUNOREACTIVE ANTIGEN"/>
    <property type="match status" value="1"/>
</dbReference>
<evidence type="ECO:0000313" key="3">
    <source>
        <dbReference type="EMBL" id="KAK0045325.1"/>
    </source>
</evidence>
<feature type="compositionally biased region" description="Basic and acidic residues" evidence="1">
    <location>
        <begin position="190"/>
        <end position="205"/>
    </location>
</feature>
<comment type="caution">
    <text evidence="3">The sequence shown here is derived from an EMBL/GenBank/DDBJ whole genome shotgun (WGS) entry which is preliminary data.</text>
</comment>
<reference evidence="3" key="1">
    <citation type="journal article" date="2023" name="PLoS Negl. Trop. Dis.">
        <title>A genome sequence for Biomphalaria pfeifferi, the major vector snail for the human-infecting parasite Schistosoma mansoni.</title>
        <authorList>
            <person name="Bu L."/>
            <person name="Lu L."/>
            <person name="Laidemitt M.R."/>
            <person name="Zhang S.M."/>
            <person name="Mutuku M."/>
            <person name="Mkoji G."/>
            <person name="Steinauer M."/>
            <person name="Loker E.S."/>
        </authorList>
    </citation>
    <scope>NUCLEOTIDE SEQUENCE</scope>
    <source>
        <strain evidence="3">KasaAsao</strain>
    </source>
</reference>
<feature type="compositionally biased region" description="Basic and acidic residues" evidence="1">
    <location>
        <begin position="155"/>
        <end position="177"/>
    </location>
</feature>
<dbReference type="InterPro" id="IPR009764">
    <property type="entry name" value="OCIA_dom"/>
</dbReference>
<sequence length="266" mass="30004">MASDLNNPPSFTDKPLAMQNTNATAERPRPNPLATITEEEKRVLKECERDSFFLRAAPLSFGAMAGAYYMVKTGKWTPHPKFGAIPKMMITGGFGYFTGKLSYLPTCQKKILEQIPNSNLAAAIRKSRGLSSPDGEHFNPALDDSLSRGSSNQIEEYRPAEGIDDRFRPSMDREVKEPSVNQEKNTVTYDDLRRRNRQEYEESLSKRNKSAPSASAPYKDSPFIPERHLPESRDHLPKTEFDGSVEPPQAPPKRKRTTIWGDVIEE</sequence>
<feature type="compositionally biased region" description="Polar residues" evidence="1">
    <location>
        <begin position="179"/>
        <end position="188"/>
    </location>
</feature>
<gene>
    <name evidence="3" type="ORF">Bpfe_025188</name>
</gene>
<feature type="domain" description="OCIA" evidence="2">
    <location>
        <begin position="36"/>
        <end position="118"/>
    </location>
</feature>
<dbReference type="AlphaFoldDB" id="A0AAD8AZK3"/>
<evidence type="ECO:0000256" key="1">
    <source>
        <dbReference type="SAM" id="MobiDB-lite"/>
    </source>
</evidence>
<dbReference type="Proteomes" id="UP001233172">
    <property type="component" value="Unassembled WGS sequence"/>
</dbReference>
<feature type="compositionally biased region" description="Polar residues" evidence="1">
    <location>
        <begin position="1"/>
        <end position="10"/>
    </location>
</feature>
<dbReference type="Pfam" id="PF07051">
    <property type="entry name" value="OCIA"/>
    <property type="match status" value="1"/>
</dbReference>
<keyword evidence="4" id="KW-1185">Reference proteome</keyword>
<name>A0AAD8AZK3_BIOPF</name>
<accession>A0AAD8AZK3</accession>
<proteinExistence type="predicted"/>
<evidence type="ECO:0000313" key="4">
    <source>
        <dbReference type="Proteomes" id="UP001233172"/>
    </source>
</evidence>
<feature type="region of interest" description="Disordered" evidence="1">
    <location>
        <begin position="1"/>
        <end position="31"/>
    </location>
</feature>
<dbReference type="InterPro" id="IPR040187">
    <property type="entry name" value="OCAD1/2"/>
</dbReference>
<dbReference type="EMBL" id="JASAOG010000182">
    <property type="protein sequence ID" value="KAK0045325.1"/>
    <property type="molecule type" value="Genomic_DNA"/>
</dbReference>
<dbReference type="GO" id="GO:0005768">
    <property type="term" value="C:endosome"/>
    <property type="evidence" value="ECO:0007669"/>
    <property type="project" value="TreeGrafter"/>
</dbReference>
<feature type="compositionally biased region" description="Basic and acidic residues" evidence="1">
    <location>
        <begin position="225"/>
        <end position="241"/>
    </location>
</feature>
<protein>
    <submittedName>
        <fullName evidence="3">OCIA domain-containing protein 1</fullName>
    </submittedName>
</protein>
<evidence type="ECO:0000259" key="2">
    <source>
        <dbReference type="Pfam" id="PF07051"/>
    </source>
</evidence>
<dbReference type="PANTHER" id="PTHR13336:SF3">
    <property type="entry name" value="OCIA DOMAIN-CONTAINING PROTEIN 1"/>
    <property type="match status" value="1"/>
</dbReference>